<organism evidence="2 3">
    <name type="scientific">Proteiniphilum saccharofermentans</name>
    <dbReference type="NCBI Taxonomy" id="1642647"/>
    <lineage>
        <taxon>Bacteria</taxon>
        <taxon>Pseudomonadati</taxon>
        <taxon>Bacteroidota</taxon>
        <taxon>Bacteroidia</taxon>
        <taxon>Bacteroidales</taxon>
        <taxon>Dysgonomonadaceae</taxon>
        <taxon>Proteiniphilum</taxon>
    </lineage>
</organism>
<gene>
    <name evidence="2" type="ORF">PSM36_0654</name>
</gene>
<dbReference type="RefSeq" id="WP_076928789.1">
    <property type="nucleotide sequence ID" value="NZ_LT605205.1"/>
</dbReference>
<dbReference type="EMBL" id="LT605205">
    <property type="protein sequence ID" value="SCD19484.1"/>
    <property type="molecule type" value="Genomic_DNA"/>
</dbReference>
<evidence type="ECO:0000256" key="1">
    <source>
        <dbReference type="SAM" id="SignalP"/>
    </source>
</evidence>
<accession>A0A1R3T7C6</accession>
<proteinExistence type="predicted"/>
<protein>
    <recommendedName>
        <fullName evidence="4">Secreted protein</fullName>
    </recommendedName>
</protein>
<keyword evidence="1" id="KW-0732">Signal</keyword>
<evidence type="ECO:0000313" key="3">
    <source>
        <dbReference type="Proteomes" id="UP000187464"/>
    </source>
</evidence>
<keyword evidence="3" id="KW-1185">Reference proteome</keyword>
<sequence>MKKQAILAIALLVSFSAFSQKTHRVMGWKISRDIPQNEVKLNLGTTIFGLYPEVSYERILSEDFSLGVTAGVSLDEDEYPLSFGLMPYARWFFGGSSQNLQKYGAGFFIEANGALLSQKEYSASEFGAGLGLALGWKYLTRNNWVGEFYFGAGRDFVNDGAYPRLGISIGKRF</sequence>
<feature type="signal peptide" evidence="1">
    <location>
        <begin position="1"/>
        <end position="19"/>
    </location>
</feature>
<dbReference type="AlphaFoldDB" id="A0A1R3T7C6"/>
<evidence type="ECO:0008006" key="4">
    <source>
        <dbReference type="Google" id="ProtNLM"/>
    </source>
</evidence>
<evidence type="ECO:0000313" key="2">
    <source>
        <dbReference type="EMBL" id="SCD19484.1"/>
    </source>
</evidence>
<dbReference type="STRING" id="1642647.PSM36_0654"/>
<name>A0A1R3T7C6_9BACT</name>
<feature type="chain" id="PRO_5012616373" description="Secreted protein" evidence="1">
    <location>
        <begin position="20"/>
        <end position="173"/>
    </location>
</feature>
<dbReference type="Proteomes" id="UP000187464">
    <property type="component" value="Chromosome I"/>
</dbReference>
<reference evidence="2 3" key="1">
    <citation type="submission" date="2016-08" db="EMBL/GenBank/DDBJ databases">
        <authorList>
            <person name="Seilhamer J.J."/>
        </authorList>
    </citation>
    <scope>NUCLEOTIDE SEQUENCE [LARGE SCALE GENOMIC DNA]</scope>
    <source>
        <strain evidence="2">M3/6</strain>
    </source>
</reference>
<dbReference type="KEGG" id="psac:PSM36_0654"/>